<evidence type="ECO:0000313" key="2">
    <source>
        <dbReference type="Proteomes" id="UP000499080"/>
    </source>
</evidence>
<proteinExistence type="predicted"/>
<dbReference type="Proteomes" id="UP000499080">
    <property type="component" value="Unassembled WGS sequence"/>
</dbReference>
<name>A0A4Y2M0D3_ARAVE</name>
<gene>
    <name evidence="1" type="ORF">AVEN_158454_1</name>
</gene>
<feature type="non-terminal residue" evidence="1">
    <location>
        <position position="58"/>
    </location>
</feature>
<protein>
    <submittedName>
        <fullName evidence="1">Uncharacterized protein</fullName>
    </submittedName>
</protein>
<accession>A0A4Y2M0D3</accession>
<organism evidence="1 2">
    <name type="scientific">Araneus ventricosus</name>
    <name type="common">Orbweaver spider</name>
    <name type="synonym">Epeira ventricosa</name>
    <dbReference type="NCBI Taxonomy" id="182803"/>
    <lineage>
        <taxon>Eukaryota</taxon>
        <taxon>Metazoa</taxon>
        <taxon>Ecdysozoa</taxon>
        <taxon>Arthropoda</taxon>
        <taxon>Chelicerata</taxon>
        <taxon>Arachnida</taxon>
        <taxon>Araneae</taxon>
        <taxon>Araneomorphae</taxon>
        <taxon>Entelegynae</taxon>
        <taxon>Araneoidea</taxon>
        <taxon>Araneidae</taxon>
        <taxon>Araneus</taxon>
    </lineage>
</organism>
<dbReference type="AlphaFoldDB" id="A0A4Y2M0D3"/>
<reference evidence="1 2" key="1">
    <citation type="journal article" date="2019" name="Sci. Rep.">
        <title>Orb-weaving spider Araneus ventricosus genome elucidates the spidroin gene catalogue.</title>
        <authorList>
            <person name="Kono N."/>
            <person name="Nakamura H."/>
            <person name="Ohtoshi R."/>
            <person name="Moran D.A.P."/>
            <person name="Shinohara A."/>
            <person name="Yoshida Y."/>
            <person name="Fujiwara M."/>
            <person name="Mori M."/>
            <person name="Tomita M."/>
            <person name="Arakawa K."/>
        </authorList>
    </citation>
    <scope>NUCLEOTIDE SEQUENCE [LARGE SCALE GENOMIC DNA]</scope>
</reference>
<dbReference type="EMBL" id="BGPR01279691">
    <property type="protein sequence ID" value="GBN20481.1"/>
    <property type="molecule type" value="Genomic_DNA"/>
</dbReference>
<sequence>MNQPLYFPGPGPSCDGHFQSITQCDNRRVEKEMVITQPPSFLISHLFPLCLKKLLRDK</sequence>
<keyword evidence="2" id="KW-1185">Reference proteome</keyword>
<comment type="caution">
    <text evidence="1">The sequence shown here is derived from an EMBL/GenBank/DDBJ whole genome shotgun (WGS) entry which is preliminary data.</text>
</comment>
<evidence type="ECO:0000313" key="1">
    <source>
        <dbReference type="EMBL" id="GBN20481.1"/>
    </source>
</evidence>